<evidence type="ECO:0000313" key="1">
    <source>
        <dbReference type="EMBL" id="SOB53013.1"/>
    </source>
</evidence>
<organism evidence="1 2">
    <name type="scientific">Pseudomonas lundensis</name>
    <dbReference type="NCBI Taxonomy" id="86185"/>
    <lineage>
        <taxon>Bacteria</taxon>
        <taxon>Pseudomonadati</taxon>
        <taxon>Pseudomonadota</taxon>
        <taxon>Gammaproteobacteria</taxon>
        <taxon>Pseudomonadales</taxon>
        <taxon>Pseudomonadaceae</taxon>
        <taxon>Pseudomonas</taxon>
    </lineage>
</organism>
<evidence type="ECO:0000313" key="2">
    <source>
        <dbReference type="Proteomes" id="UP000219564"/>
    </source>
</evidence>
<comment type="caution">
    <text evidence="1">The sequence shown here is derived from an EMBL/GenBank/DDBJ whole genome shotgun (WGS) entry which is preliminary data.</text>
</comment>
<dbReference type="Proteomes" id="UP000219564">
    <property type="component" value="Unassembled WGS sequence"/>
</dbReference>
<sequence length="38" mass="4542">MYPQVYSHFTAQEVAQLTKNHDLKQRCLSAPHYFYKVV</sequence>
<name>A0AAX2H8C0_9PSED</name>
<accession>A0AAX2H8C0</accession>
<proteinExistence type="predicted"/>
<reference evidence="1 2" key="1">
    <citation type="submission" date="2017-08" db="EMBL/GenBank/DDBJ databases">
        <authorList>
            <person name="Chaillou S."/>
        </authorList>
    </citation>
    <scope>NUCLEOTIDE SEQUENCE [LARGE SCALE GENOMIC DNA]</scope>
    <source>
        <strain evidence="1 2">MFPA15A1205</strain>
    </source>
</reference>
<dbReference type="AlphaFoldDB" id="A0AAX2H8C0"/>
<dbReference type="EMBL" id="OBKZ01000019">
    <property type="protein sequence ID" value="SOB53013.1"/>
    <property type="molecule type" value="Genomic_DNA"/>
</dbReference>
<protein>
    <recommendedName>
        <fullName evidence="3">Transposase</fullName>
    </recommendedName>
</protein>
<evidence type="ECO:0008006" key="3">
    <source>
        <dbReference type="Google" id="ProtNLM"/>
    </source>
</evidence>
<gene>
    <name evidence="1" type="ORF">PLUA15_260025</name>
</gene>